<comment type="caution">
    <text evidence="2">The sequence shown here is derived from an EMBL/GenBank/DDBJ whole genome shotgun (WGS) entry which is preliminary data.</text>
</comment>
<sequence length="499" mass="49121">MAARAPAPVPKPTAPLTTPPSPPAVGAGGAPPPGHLVEGPPGAVVAPGARAPMCPPPGAPVGSAVRWAGAPQTPPAAPLAPAAPAATPGGAAQHGAAAADAADRTGAPPPAMQPPPGHRAAGGSQPPLALRPPPGWAGPAAAPEEDLCGGAVVAREAAPAAAAARGGAGAPAAAPAVTGDAEPDDDGVEELVAAVRADIELIEIAGYTLQQALDRFLTTLTGAPLAPPEAGPPPAGAPGGAPAAAPAEAAEDARAMARDLVTRLSSAAAGVKPAIPGSSVSFDVQFKLAVPDARTVAERLRDFHGPAGPPIPVQILEEEAGRPWRRQAASAWSAEKGGDSRLLVLRLRIPSRSSLKKNTGASVQRSPTTNQVVVKAVKLNITEYAARWVAAFGPVSQVSPSPGSFIPTAAAPPPGQPSVAAWLQRGAAAARRLGADAVGPVGAEVAWCRVRIAAVGLRGACKAPGEPELGPGSWRRGVPAGPAARRAAGALCCRGPQGW</sequence>
<feature type="compositionally biased region" description="Low complexity" evidence="1">
    <location>
        <begin position="79"/>
        <end position="106"/>
    </location>
</feature>
<dbReference type="EMBL" id="CAUYUJ010018999">
    <property type="protein sequence ID" value="CAK0887917.1"/>
    <property type="molecule type" value="Genomic_DNA"/>
</dbReference>
<feature type="compositionally biased region" description="Pro residues" evidence="1">
    <location>
        <begin position="7"/>
        <end position="23"/>
    </location>
</feature>
<organism evidence="2 3">
    <name type="scientific">Prorocentrum cordatum</name>
    <dbReference type="NCBI Taxonomy" id="2364126"/>
    <lineage>
        <taxon>Eukaryota</taxon>
        <taxon>Sar</taxon>
        <taxon>Alveolata</taxon>
        <taxon>Dinophyceae</taxon>
        <taxon>Prorocentrales</taxon>
        <taxon>Prorocentraceae</taxon>
        <taxon>Prorocentrum</taxon>
    </lineage>
</organism>
<feature type="compositionally biased region" description="Pro residues" evidence="1">
    <location>
        <begin position="225"/>
        <end position="236"/>
    </location>
</feature>
<protein>
    <submittedName>
        <fullName evidence="2">Uncharacterized protein</fullName>
    </submittedName>
</protein>
<name>A0ABN9WS45_9DINO</name>
<gene>
    <name evidence="2" type="ORF">PCOR1329_LOCUS68825</name>
</gene>
<proteinExistence type="predicted"/>
<evidence type="ECO:0000256" key="1">
    <source>
        <dbReference type="SAM" id="MobiDB-lite"/>
    </source>
</evidence>
<dbReference type="Proteomes" id="UP001189429">
    <property type="component" value="Unassembled WGS sequence"/>
</dbReference>
<feature type="region of interest" description="Disordered" evidence="1">
    <location>
        <begin position="224"/>
        <end position="247"/>
    </location>
</feature>
<reference evidence="2" key="1">
    <citation type="submission" date="2023-10" db="EMBL/GenBank/DDBJ databases">
        <authorList>
            <person name="Chen Y."/>
            <person name="Shah S."/>
            <person name="Dougan E. K."/>
            <person name="Thang M."/>
            <person name="Chan C."/>
        </authorList>
    </citation>
    <scope>NUCLEOTIDE SEQUENCE [LARGE SCALE GENOMIC DNA]</scope>
</reference>
<feature type="compositionally biased region" description="Low complexity" evidence="1">
    <location>
        <begin position="37"/>
        <end position="49"/>
    </location>
</feature>
<accession>A0ABN9WS45</accession>
<evidence type="ECO:0000313" key="3">
    <source>
        <dbReference type="Proteomes" id="UP001189429"/>
    </source>
</evidence>
<feature type="region of interest" description="Disordered" evidence="1">
    <location>
        <begin position="1"/>
        <end position="142"/>
    </location>
</feature>
<evidence type="ECO:0000313" key="2">
    <source>
        <dbReference type="EMBL" id="CAK0887917.1"/>
    </source>
</evidence>
<keyword evidence="3" id="KW-1185">Reference proteome</keyword>
<feature type="compositionally biased region" description="Pro residues" evidence="1">
    <location>
        <begin position="107"/>
        <end position="117"/>
    </location>
</feature>